<evidence type="ECO:0000256" key="5">
    <source>
        <dbReference type="ARBA" id="ARBA00022725"/>
    </source>
</evidence>
<name>A0A286XQP9_CAVPO</name>
<evidence type="ECO:0000313" key="14">
    <source>
        <dbReference type="Ensembl" id="ENSCPOP00000027817.1"/>
    </source>
</evidence>
<feature type="domain" description="G-protein coupled receptors family 1 profile" evidence="13">
    <location>
        <begin position="16"/>
        <end position="250"/>
    </location>
</feature>
<keyword evidence="3 12" id="KW-0716">Sensory transduction</keyword>
<evidence type="ECO:0000259" key="13">
    <source>
        <dbReference type="PROSITE" id="PS50262"/>
    </source>
</evidence>
<evidence type="ECO:0000313" key="15">
    <source>
        <dbReference type="Proteomes" id="UP000005447"/>
    </source>
</evidence>
<reference evidence="14" key="3">
    <citation type="submission" date="2025-09" db="UniProtKB">
        <authorList>
            <consortium name="Ensembl"/>
        </authorList>
    </citation>
    <scope>IDENTIFICATION</scope>
    <source>
        <strain evidence="14">2N</strain>
    </source>
</reference>
<dbReference type="OMA" id="ATCWIFS"/>
<dbReference type="InterPro" id="IPR000725">
    <property type="entry name" value="Olfact_rcpt"/>
</dbReference>
<dbReference type="PROSITE" id="PS50262">
    <property type="entry name" value="G_PROTEIN_RECEP_F1_2"/>
    <property type="match status" value="1"/>
</dbReference>
<dbReference type="Ensembl" id="ENSCPOT00000046200.1">
    <property type="protein sequence ID" value="ENSCPOP00000027817.1"/>
    <property type="gene ID" value="ENSCPOG00000031602.1"/>
</dbReference>
<dbReference type="InterPro" id="IPR000276">
    <property type="entry name" value="GPCR_Rhodpsn"/>
</dbReference>
<evidence type="ECO:0000256" key="7">
    <source>
        <dbReference type="ARBA" id="ARBA00023040"/>
    </source>
</evidence>
<keyword evidence="8 12" id="KW-0472">Membrane</keyword>
<evidence type="ECO:0000256" key="12">
    <source>
        <dbReference type="RuleBase" id="RU363047"/>
    </source>
</evidence>
<evidence type="ECO:0000256" key="2">
    <source>
        <dbReference type="ARBA" id="ARBA00022475"/>
    </source>
</evidence>
<evidence type="ECO:0000256" key="3">
    <source>
        <dbReference type="ARBA" id="ARBA00022606"/>
    </source>
</evidence>
<keyword evidence="6 12" id="KW-1133">Transmembrane helix</keyword>
<proteinExistence type="inferred from homology"/>
<feature type="transmembrane region" description="Helical" evidence="12">
    <location>
        <begin position="197"/>
        <end position="221"/>
    </location>
</feature>
<dbReference type="SUPFAM" id="SSF81321">
    <property type="entry name" value="Family A G protein-coupled receptor-like"/>
    <property type="match status" value="1"/>
</dbReference>
<dbReference type="Pfam" id="PF13853">
    <property type="entry name" value="7tm_4"/>
    <property type="match status" value="1"/>
</dbReference>
<reference evidence="14" key="2">
    <citation type="submission" date="2025-08" db="UniProtKB">
        <authorList>
            <consortium name="Ensembl"/>
        </authorList>
    </citation>
    <scope>IDENTIFICATION</scope>
    <source>
        <strain evidence="14">2N</strain>
    </source>
</reference>
<gene>
    <name evidence="14" type="primary">OR2A12</name>
</gene>
<feature type="transmembrane region" description="Helical" evidence="12">
    <location>
        <begin position="66"/>
        <end position="92"/>
    </location>
</feature>
<comment type="similarity">
    <text evidence="11">Belongs to the G-protein coupled receptor 1 family.</text>
</comment>
<evidence type="ECO:0000256" key="1">
    <source>
        <dbReference type="ARBA" id="ARBA00004651"/>
    </source>
</evidence>
<comment type="subcellular location">
    <subcellularLocation>
        <location evidence="1 12">Cell membrane</location>
        <topology evidence="1 12">Multi-pass membrane protein</topology>
    </subcellularLocation>
</comment>
<evidence type="ECO:0000256" key="6">
    <source>
        <dbReference type="ARBA" id="ARBA00022989"/>
    </source>
</evidence>
<dbReference type="PRINTS" id="PR00245">
    <property type="entry name" value="OLFACTORYR"/>
</dbReference>
<feature type="transmembrane region" description="Helical" evidence="12">
    <location>
        <begin position="34"/>
        <end position="54"/>
    </location>
</feature>
<dbReference type="STRING" id="10141.ENSCPOP00000027817"/>
<dbReference type="InterPro" id="IPR017452">
    <property type="entry name" value="GPCR_Rhodpsn_7TM"/>
</dbReference>
<evidence type="ECO:0000256" key="8">
    <source>
        <dbReference type="ARBA" id="ARBA00023136"/>
    </source>
</evidence>
<keyword evidence="5 12" id="KW-0552">Olfaction</keyword>
<dbReference type="FunFam" id="1.20.1070.10:FF:000008">
    <property type="entry name" value="Olfactory receptor"/>
    <property type="match status" value="1"/>
</dbReference>
<organism evidence="14 15">
    <name type="scientific">Cavia porcellus</name>
    <name type="common">Guinea pig</name>
    <dbReference type="NCBI Taxonomy" id="10141"/>
    <lineage>
        <taxon>Eukaryota</taxon>
        <taxon>Metazoa</taxon>
        <taxon>Chordata</taxon>
        <taxon>Craniata</taxon>
        <taxon>Vertebrata</taxon>
        <taxon>Euteleostomi</taxon>
        <taxon>Mammalia</taxon>
        <taxon>Eutheria</taxon>
        <taxon>Euarchontoglires</taxon>
        <taxon>Glires</taxon>
        <taxon>Rodentia</taxon>
        <taxon>Hystricomorpha</taxon>
        <taxon>Caviidae</taxon>
        <taxon>Cavia</taxon>
    </lineage>
</organism>
<keyword evidence="4 11" id="KW-0812">Transmembrane</keyword>
<keyword evidence="7 11" id="KW-0297">G-protein coupled receptor</keyword>
<keyword evidence="10 11" id="KW-0807">Transducer</keyword>
<dbReference type="AlphaFoldDB" id="A0A286XQP9"/>
<dbReference type="GeneTree" id="ENSGT00940000153255"/>
<keyword evidence="9 11" id="KW-0675">Receptor</keyword>
<dbReference type="InParanoid" id="A0A286XQP9"/>
<evidence type="ECO:0000256" key="10">
    <source>
        <dbReference type="ARBA" id="ARBA00023224"/>
    </source>
</evidence>
<dbReference type="Gene3D" id="1.20.1070.10">
    <property type="entry name" value="Rhodopsin 7-helix transmembrane proteins"/>
    <property type="match status" value="1"/>
</dbReference>
<feature type="transmembrane region" description="Helical" evidence="12">
    <location>
        <begin position="157"/>
        <end position="185"/>
    </location>
</feature>
<dbReference type="Proteomes" id="UP000005447">
    <property type="component" value="Unassembled WGS sequence"/>
</dbReference>
<feature type="transmembrane region" description="Helical" evidence="12">
    <location>
        <begin position="112"/>
        <end position="145"/>
    </location>
</feature>
<dbReference type="GO" id="GO:0004930">
    <property type="term" value="F:G protein-coupled receptor activity"/>
    <property type="evidence" value="ECO:0007669"/>
    <property type="project" value="UniProtKB-KW"/>
</dbReference>
<dbReference type="PROSITE" id="PS00237">
    <property type="entry name" value="G_PROTEIN_RECEP_F1_1"/>
    <property type="match status" value="1"/>
</dbReference>
<reference evidence="15" key="1">
    <citation type="journal article" date="2011" name="Nature">
        <title>A high-resolution map of human evolutionary constraint using 29 mammals.</title>
        <authorList>
            <person name="Lindblad-Toh K."/>
            <person name="Garber M."/>
            <person name="Zuk O."/>
            <person name="Lin M.F."/>
            <person name="Parker B.J."/>
            <person name="Washietl S."/>
            <person name="Kheradpour P."/>
            <person name="Ernst J."/>
            <person name="Jordan G."/>
            <person name="Mauceli E."/>
            <person name="Ward L.D."/>
            <person name="Lowe C.B."/>
            <person name="Holloway A.K."/>
            <person name="Clamp M."/>
            <person name="Gnerre S."/>
            <person name="Alfoldi J."/>
            <person name="Beal K."/>
            <person name="Chang J."/>
            <person name="Clawson H."/>
            <person name="Cuff J."/>
            <person name="Di Palma F."/>
            <person name="Fitzgerald S."/>
            <person name="Flicek P."/>
            <person name="Guttman M."/>
            <person name="Hubisz M.J."/>
            <person name="Jaffe D.B."/>
            <person name="Jungreis I."/>
            <person name="Kent W.J."/>
            <person name="Kostka D."/>
            <person name="Lara M."/>
            <person name="Martins A.L."/>
            <person name="Massingham T."/>
            <person name="Moltke I."/>
            <person name="Raney B.J."/>
            <person name="Rasmussen M.D."/>
            <person name="Robinson J."/>
            <person name="Stark A."/>
            <person name="Vilella A.J."/>
            <person name="Wen J."/>
            <person name="Xie X."/>
            <person name="Zody M.C."/>
            <person name="Baldwin J."/>
            <person name="Bloom T."/>
            <person name="Chin C.W."/>
            <person name="Heiman D."/>
            <person name="Nicol R."/>
            <person name="Nusbaum C."/>
            <person name="Young S."/>
            <person name="Wilkinson J."/>
            <person name="Worley K.C."/>
            <person name="Kovar C.L."/>
            <person name="Muzny D.M."/>
            <person name="Gibbs R.A."/>
            <person name="Cree A."/>
            <person name="Dihn H.H."/>
            <person name="Fowler G."/>
            <person name="Jhangiani S."/>
            <person name="Joshi V."/>
            <person name="Lee S."/>
            <person name="Lewis L.R."/>
            <person name="Nazareth L.V."/>
            <person name="Okwuonu G."/>
            <person name="Santibanez J."/>
            <person name="Warren W.C."/>
            <person name="Mardis E.R."/>
            <person name="Weinstock G.M."/>
            <person name="Wilson R.K."/>
            <person name="Delehaunty K."/>
            <person name="Dooling D."/>
            <person name="Fronik C."/>
            <person name="Fulton L."/>
            <person name="Fulton B."/>
            <person name="Graves T."/>
            <person name="Minx P."/>
            <person name="Sodergren E."/>
            <person name="Birney E."/>
            <person name="Margulies E.H."/>
            <person name="Herrero J."/>
            <person name="Green E.D."/>
            <person name="Haussler D."/>
            <person name="Siepel A."/>
            <person name="Goldman N."/>
            <person name="Pollard K.S."/>
            <person name="Pedersen J.S."/>
            <person name="Lander E.S."/>
            <person name="Kellis M."/>
        </authorList>
    </citation>
    <scope>NUCLEOTIDE SEQUENCE [LARGE SCALE GENOMIC DNA]</scope>
    <source>
        <strain evidence="15">2N</strain>
    </source>
</reference>
<sequence>NQTQISEVILLGFQIDPGIILELICLDSRLHTPMYLFLSHLAVVDMSYASSTVPKMLANLVMHRKAISFAPCILQTFLYLSFAVTECMMLMVMSYDRYIAIYHPLHSILIMSWRMCTILAATCWIFSCILVLVHIILILRLPFFFKLACADRRLNYIVLFMGSVCVLVRPLCLVLVSYTCILHSILRIQSGEGSRKAFSTCSSHVCVVGLFSGSAIVMYMAPRSPHSQEQRKIFSLFYSLLNPTLNPVICSLGNAEVKCALRRILWKQRSM</sequence>
<dbReference type="PRINTS" id="PR00237">
    <property type="entry name" value="GPCRRHODOPSN"/>
</dbReference>
<accession>A0A286XQP9</accession>
<evidence type="ECO:0000256" key="4">
    <source>
        <dbReference type="ARBA" id="ARBA00022692"/>
    </source>
</evidence>
<keyword evidence="2 12" id="KW-1003">Cell membrane</keyword>
<evidence type="ECO:0000256" key="11">
    <source>
        <dbReference type="RuleBase" id="RU000688"/>
    </source>
</evidence>
<keyword evidence="15" id="KW-1185">Reference proteome</keyword>
<dbReference type="PANTHER" id="PTHR26453">
    <property type="entry name" value="OLFACTORY RECEPTOR"/>
    <property type="match status" value="1"/>
</dbReference>
<protein>
    <recommendedName>
        <fullName evidence="12">Olfactory receptor</fullName>
    </recommendedName>
</protein>
<dbReference type="EMBL" id="AAKN02015401">
    <property type="status" value="NOT_ANNOTATED_CDS"/>
    <property type="molecule type" value="Genomic_DNA"/>
</dbReference>
<evidence type="ECO:0000256" key="9">
    <source>
        <dbReference type="ARBA" id="ARBA00023170"/>
    </source>
</evidence>
<dbReference type="GO" id="GO:0004984">
    <property type="term" value="F:olfactory receptor activity"/>
    <property type="evidence" value="ECO:0007669"/>
    <property type="project" value="InterPro"/>
</dbReference>
<dbReference type="VEuPathDB" id="HostDB:ENSCPOG00000031602"/>
<dbReference type="GO" id="GO:0005886">
    <property type="term" value="C:plasma membrane"/>
    <property type="evidence" value="ECO:0007669"/>
    <property type="project" value="UniProtKB-SubCell"/>
</dbReference>